<evidence type="ECO:0000256" key="2">
    <source>
        <dbReference type="SAM" id="Phobius"/>
    </source>
</evidence>
<proteinExistence type="predicted"/>
<sequence length="117" mass="13388">MCTVVPRRRRRSSRRGYRTEEKKETSAFNKCHLSDHPFLTSDCGSMLIGVDSETSFLTSSITCKITYFILRFRCSTRYQTLPSFIMVLAAAVTISSRVSGMLLRCYDVLLGRRLSFP</sequence>
<accession>A0A6A4I1M8</accession>
<name>A0A6A4I1M8_9AGAR</name>
<organism evidence="3 4">
    <name type="scientific">Gymnopus androsaceus JB14</name>
    <dbReference type="NCBI Taxonomy" id="1447944"/>
    <lineage>
        <taxon>Eukaryota</taxon>
        <taxon>Fungi</taxon>
        <taxon>Dikarya</taxon>
        <taxon>Basidiomycota</taxon>
        <taxon>Agaricomycotina</taxon>
        <taxon>Agaricomycetes</taxon>
        <taxon>Agaricomycetidae</taxon>
        <taxon>Agaricales</taxon>
        <taxon>Marasmiineae</taxon>
        <taxon>Omphalotaceae</taxon>
        <taxon>Gymnopus</taxon>
    </lineage>
</organism>
<gene>
    <name evidence="3" type="ORF">BT96DRAFT_313770</name>
</gene>
<dbReference type="EMBL" id="ML769407">
    <property type="protein sequence ID" value="KAE9405662.1"/>
    <property type="molecule type" value="Genomic_DNA"/>
</dbReference>
<keyword evidence="4" id="KW-1185">Reference proteome</keyword>
<keyword evidence="2" id="KW-1133">Transmembrane helix</keyword>
<feature type="compositionally biased region" description="Basic residues" evidence="1">
    <location>
        <begin position="1"/>
        <end position="16"/>
    </location>
</feature>
<evidence type="ECO:0000313" key="4">
    <source>
        <dbReference type="Proteomes" id="UP000799118"/>
    </source>
</evidence>
<reference evidence="3" key="1">
    <citation type="journal article" date="2019" name="Environ. Microbiol.">
        <title>Fungal ecological strategies reflected in gene transcription - a case study of two litter decomposers.</title>
        <authorList>
            <person name="Barbi F."/>
            <person name="Kohler A."/>
            <person name="Barry K."/>
            <person name="Baskaran P."/>
            <person name="Daum C."/>
            <person name="Fauchery L."/>
            <person name="Ihrmark K."/>
            <person name="Kuo A."/>
            <person name="LaButti K."/>
            <person name="Lipzen A."/>
            <person name="Morin E."/>
            <person name="Grigoriev I.V."/>
            <person name="Henrissat B."/>
            <person name="Lindahl B."/>
            <person name="Martin F."/>
        </authorList>
    </citation>
    <scope>NUCLEOTIDE SEQUENCE</scope>
    <source>
        <strain evidence="3">JB14</strain>
    </source>
</reference>
<dbReference type="Proteomes" id="UP000799118">
    <property type="component" value="Unassembled WGS sequence"/>
</dbReference>
<feature type="transmembrane region" description="Helical" evidence="2">
    <location>
        <begin position="81"/>
        <end position="103"/>
    </location>
</feature>
<keyword evidence="2" id="KW-0812">Transmembrane</keyword>
<evidence type="ECO:0000256" key="1">
    <source>
        <dbReference type="SAM" id="MobiDB-lite"/>
    </source>
</evidence>
<feature type="region of interest" description="Disordered" evidence="1">
    <location>
        <begin position="1"/>
        <end position="22"/>
    </location>
</feature>
<dbReference type="AlphaFoldDB" id="A0A6A4I1M8"/>
<keyword evidence="2" id="KW-0472">Membrane</keyword>
<evidence type="ECO:0000313" key="3">
    <source>
        <dbReference type="EMBL" id="KAE9405662.1"/>
    </source>
</evidence>
<protein>
    <submittedName>
        <fullName evidence="3">Uncharacterized protein</fullName>
    </submittedName>
</protein>